<evidence type="ECO:0000313" key="3">
    <source>
        <dbReference type="Proteomes" id="UP000800093"/>
    </source>
</evidence>
<gene>
    <name evidence="2" type="ORF">CC78DRAFT_467481</name>
</gene>
<feature type="transmembrane region" description="Helical" evidence="1">
    <location>
        <begin position="111"/>
        <end position="132"/>
    </location>
</feature>
<keyword evidence="3" id="KW-1185">Reference proteome</keyword>
<organism evidence="2 3">
    <name type="scientific">Lojkania enalia</name>
    <dbReference type="NCBI Taxonomy" id="147567"/>
    <lineage>
        <taxon>Eukaryota</taxon>
        <taxon>Fungi</taxon>
        <taxon>Dikarya</taxon>
        <taxon>Ascomycota</taxon>
        <taxon>Pezizomycotina</taxon>
        <taxon>Dothideomycetes</taxon>
        <taxon>Pleosporomycetidae</taxon>
        <taxon>Pleosporales</taxon>
        <taxon>Pleosporales incertae sedis</taxon>
        <taxon>Lojkania</taxon>
    </lineage>
</organism>
<evidence type="ECO:0008006" key="4">
    <source>
        <dbReference type="Google" id="ProtNLM"/>
    </source>
</evidence>
<feature type="transmembrane region" description="Helical" evidence="1">
    <location>
        <begin position="138"/>
        <end position="163"/>
    </location>
</feature>
<evidence type="ECO:0000256" key="1">
    <source>
        <dbReference type="SAM" id="Phobius"/>
    </source>
</evidence>
<reference evidence="3" key="1">
    <citation type="journal article" date="2020" name="Stud. Mycol.">
        <title>101 Dothideomycetes genomes: A test case for predicting lifestyles and emergence of pathogens.</title>
        <authorList>
            <person name="Haridas S."/>
            <person name="Albert R."/>
            <person name="Binder M."/>
            <person name="Bloem J."/>
            <person name="LaButti K."/>
            <person name="Salamov A."/>
            <person name="Andreopoulos B."/>
            <person name="Baker S."/>
            <person name="Barry K."/>
            <person name="Bills G."/>
            <person name="Bluhm B."/>
            <person name="Cannon C."/>
            <person name="Castanera R."/>
            <person name="Culley D."/>
            <person name="Daum C."/>
            <person name="Ezra D."/>
            <person name="Gonzalez J."/>
            <person name="Henrissat B."/>
            <person name="Kuo A."/>
            <person name="Liang C."/>
            <person name="Lipzen A."/>
            <person name="Lutzoni F."/>
            <person name="Magnuson J."/>
            <person name="Mondo S."/>
            <person name="Nolan M."/>
            <person name="Ohm R."/>
            <person name="Pangilinan J."/>
            <person name="Park H.-J."/>
            <person name="Ramirez L."/>
            <person name="Alfaro M."/>
            <person name="Sun H."/>
            <person name="Tritt A."/>
            <person name="Yoshinaga Y."/>
            <person name="Zwiers L.-H."/>
            <person name="Turgeon B."/>
            <person name="Goodwin S."/>
            <person name="Spatafora J."/>
            <person name="Crous P."/>
            <person name="Grigoriev I."/>
        </authorList>
    </citation>
    <scope>NUCLEOTIDE SEQUENCE [LARGE SCALE GENOMIC DNA]</scope>
    <source>
        <strain evidence="3">CBS 304.66</strain>
    </source>
</reference>
<keyword evidence="1" id="KW-0812">Transmembrane</keyword>
<feature type="transmembrane region" description="Helical" evidence="1">
    <location>
        <begin position="317"/>
        <end position="340"/>
    </location>
</feature>
<feature type="transmembrane region" description="Helical" evidence="1">
    <location>
        <begin position="184"/>
        <end position="209"/>
    </location>
</feature>
<keyword evidence="1" id="KW-0472">Membrane</keyword>
<protein>
    <recommendedName>
        <fullName evidence="4">Ubiquitin conjugating enzyme</fullName>
    </recommendedName>
</protein>
<evidence type="ECO:0000313" key="2">
    <source>
        <dbReference type="EMBL" id="KAF2262729.1"/>
    </source>
</evidence>
<dbReference type="EMBL" id="ML986637">
    <property type="protein sequence ID" value="KAF2262729.1"/>
    <property type="molecule type" value="Genomic_DNA"/>
</dbReference>
<proteinExistence type="predicted"/>
<accession>A0A9P4KAZ5</accession>
<feature type="transmembrane region" description="Helical" evidence="1">
    <location>
        <begin position="229"/>
        <end position="250"/>
    </location>
</feature>
<feature type="transmembrane region" description="Helical" evidence="1">
    <location>
        <begin position="15"/>
        <end position="38"/>
    </location>
</feature>
<comment type="caution">
    <text evidence="2">The sequence shown here is derived from an EMBL/GenBank/DDBJ whole genome shotgun (WGS) entry which is preliminary data.</text>
</comment>
<keyword evidence="1" id="KW-1133">Transmembrane helix</keyword>
<name>A0A9P4KAZ5_9PLEO</name>
<dbReference type="OrthoDB" id="2896006at2759"/>
<dbReference type="Proteomes" id="UP000800093">
    <property type="component" value="Unassembled WGS sequence"/>
</dbReference>
<sequence length="358" mass="39401">MIKRAVSEGPEIPRWGSILLVTTFIIFILSVGAVEYTLKQVIATLAMVETPSAAITVSPSEEQGPKDVKDGLVESGPSITLVHQKPITSSIRGTIHHIVSIAGRFARWRGLLSFVLYSLSFSVVSGILKVIIPRFIPGRLIIVGAITAASLANLHAAWTHKVVSMPSETRFFQRIPSRTYWKQLALPAAVEATAAYITVYIICGFAMLFRVSGQNPHSPSDYSGLQWTFLIFRIVSLFIIALACTLFLILPAHVTLIRVEASILPDDQNTIVPFDRTFGDKVVPRILGGTGCVGFVDAWRSFNWEARRRLLKLYVKVFLIITALFIILAHVLAFEVWAIMGPAVGKFMAQAKQNGILS</sequence>
<dbReference type="AlphaFoldDB" id="A0A9P4KAZ5"/>